<evidence type="ECO:0000313" key="1">
    <source>
        <dbReference type="EMBL" id="SUO98147.1"/>
    </source>
</evidence>
<accession>A0A380N2X0</accession>
<dbReference type="EMBL" id="UHIA01000004">
    <property type="protein sequence ID" value="SUO98147.1"/>
    <property type="molecule type" value="Genomic_DNA"/>
</dbReference>
<sequence length="238" mass="27209">MVASIAVESPSPPYYSYYSQTTSLRIFYHGETLLFLTPEFHLVHEYLRIDNLNPERSVALSQKLFAGLPEKLLAKAYLKSELSAEEIALLDKTIEQYNKQLEALDVSVYTRYSPPLRIIPMHSIFWISSYPSVDPKFRPPALRNKDDSVYKFSYAPEEAEIYAAGTYPADFFDSARSVDYQLAREIHAQGVKNEPPTSYAWQSRPSPVKIDERGRVSLNGKRFRPLIIRSAFAAKNTD</sequence>
<dbReference type="AlphaFoldDB" id="A0A380N2X0"/>
<protein>
    <submittedName>
        <fullName evidence="1">Uncharacterized protein</fullName>
    </submittedName>
</protein>
<gene>
    <name evidence="1" type="ORF">NCTC10717_01888</name>
</gene>
<keyword evidence="2" id="KW-1185">Reference proteome</keyword>
<evidence type="ECO:0000313" key="2">
    <source>
        <dbReference type="Proteomes" id="UP000254575"/>
    </source>
</evidence>
<reference evidence="1 2" key="1">
    <citation type="submission" date="2018-06" db="EMBL/GenBank/DDBJ databases">
        <authorList>
            <consortium name="Pathogen Informatics"/>
            <person name="Doyle S."/>
        </authorList>
    </citation>
    <scope>NUCLEOTIDE SEQUENCE [LARGE SCALE GENOMIC DNA]</scope>
    <source>
        <strain evidence="1 2">NCTC10717</strain>
    </source>
</reference>
<name>A0A380N2X0_9GAMM</name>
<organism evidence="1 2">
    <name type="scientific">Suttonella indologenes</name>
    <dbReference type="NCBI Taxonomy" id="13276"/>
    <lineage>
        <taxon>Bacteria</taxon>
        <taxon>Pseudomonadati</taxon>
        <taxon>Pseudomonadota</taxon>
        <taxon>Gammaproteobacteria</taxon>
        <taxon>Cardiobacteriales</taxon>
        <taxon>Cardiobacteriaceae</taxon>
        <taxon>Suttonella</taxon>
    </lineage>
</organism>
<proteinExistence type="predicted"/>
<dbReference type="Proteomes" id="UP000254575">
    <property type="component" value="Unassembled WGS sequence"/>
</dbReference>